<evidence type="ECO:0000256" key="4">
    <source>
        <dbReference type="ARBA" id="ARBA00022840"/>
    </source>
</evidence>
<keyword evidence="2" id="KW-0677">Repeat</keyword>
<dbReference type="Proteomes" id="UP001595823">
    <property type="component" value="Unassembled WGS sequence"/>
</dbReference>
<dbReference type="PROSITE" id="PS00211">
    <property type="entry name" value="ABC_TRANSPORTER_1"/>
    <property type="match status" value="1"/>
</dbReference>
<dbReference type="InterPro" id="IPR003439">
    <property type="entry name" value="ABC_transporter-like_ATP-bd"/>
</dbReference>
<dbReference type="SUPFAM" id="SSF52540">
    <property type="entry name" value="P-loop containing nucleoside triphosphate hydrolases"/>
    <property type="match status" value="2"/>
</dbReference>
<keyword evidence="1" id="KW-0813">Transport</keyword>
<dbReference type="SMART" id="SM00382">
    <property type="entry name" value="AAA"/>
    <property type="match status" value="2"/>
</dbReference>
<keyword evidence="3" id="KW-0547">Nucleotide-binding</keyword>
<keyword evidence="4 6" id="KW-0067">ATP-binding</keyword>
<dbReference type="EMBL" id="JBHSDK010000013">
    <property type="protein sequence ID" value="MFC4335511.1"/>
    <property type="molecule type" value="Genomic_DNA"/>
</dbReference>
<sequence length="502" mass="54246">MPPIIRMKGVSKSFTGVAALDGVDLTLRAGEVHALMGENGAGKSTLVKALTGVHRPDSGTVELDGRPVSFHHPREAQEAGIATVYQEVNLTENLTVAENLFAGREPRLGPFIRFRAMRKRAEEALARVGLDLDVTAPLSTLSIAVQQLVAIARAVDMDAKVLVLDEPTSSLDQDEVRRLLDTMRRLADDGTALVFISHFLDQVYDVCDRMTVLRNGTLVGEWPTADLPEADLIGRMLGRESTSLAGLEERRREREPRDEVLLSATALGRKGAVEPFTVDLRRGEVLGLAGLLGSGRTETARLLAGADPADAGTLAVDGRTRRGHNPRNAIAAGIAYCSENRKTEGLLPDLTVAENITVALQASLGWARPIPAEKRRTVVADLVERLDIRPADPDMPVRNLSGGNQQKVLLARWLLTEPRLLILDEPTRGIDIGAKADIQNLVAELSGQGMSVVFISAELDEVVRLSDRIGVLKDRRMIDILDNTPQTTASTIVDTIAGGARP</sequence>
<dbReference type="PANTHER" id="PTHR43790:SF9">
    <property type="entry name" value="GALACTOFURANOSE TRANSPORTER ATP-BINDING PROTEIN YTFR"/>
    <property type="match status" value="1"/>
</dbReference>
<dbReference type="InterPro" id="IPR003593">
    <property type="entry name" value="AAA+_ATPase"/>
</dbReference>
<dbReference type="InterPro" id="IPR017871">
    <property type="entry name" value="ABC_transporter-like_CS"/>
</dbReference>
<comment type="caution">
    <text evidence="6">The sequence shown here is derived from an EMBL/GenBank/DDBJ whole genome shotgun (WGS) entry which is preliminary data.</text>
</comment>
<protein>
    <submittedName>
        <fullName evidence="6">Sugar ABC transporter ATP-binding protein</fullName>
    </submittedName>
</protein>
<dbReference type="Gene3D" id="3.40.50.300">
    <property type="entry name" value="P-loop containing nucleotide triphosphate hydrolases"/>
    <property type="match status" value="2"/>
</dbReference>
<evidence type="ECO:0000313" key="7">
    <source>
        <dbReference type="Proteomes" id="UP001595823"/>
    </source>
</evidence>
<evidence type="ECO:0000256" key="2">
    <source>
        <dbReference type="ARBA" id="ARBA00022737"/>
    </source>
</evidence>
<name>A0ABV8TYB3_9ACTN</name>
<accession>A0ABV8TYB3</accession>
<dbReference type="CDD" id="cd03216">
    <property type="entry name" value="ABC_Carb_Monos_I"/>
    <property type="match status" value="1"/>
</dbReference>
<proteinExistence type="predicted"/>
<keyword evidence="7" id="KW-1185">Reference proteome</keyword>
<evidence type="ECO:0000256" key="1">
    <source>
        <dbReference type="ARBA" id="ARBA00022448"/>
    </source>
</evidence>
<reference evidence="7" key="1">
    <citation type="journal article" date="2019" name="Int. J. Syst. Evol. Microbiol.">
        <title>The Global Catalogue of Microorganisms (GCM) 10K type strain sequencing project: providing services to taxonomists for standard genome sequencing and annotation.</title>
        <authorList>
            <consortium name="The Broad Institute Genomics Platform"/>
            <consortium name="The Broad Institute Genome Sequencing Center for Infectious Disease"/>
            <person name="Wu L."/>
            <person name="Ma J."/>
        </authorList>
    </citation>
    <scope>NUCLEOTIDE SEQUENCE [LARGE SCALE GENOMIC DNA]</scope>
    <source>
        <strain evidence="7">IBRC-M 10908</strain>
    </source>
</reference>
<dbReference type="RefSeq" id="WP_380620432.1">
    <property type="nucleotide sequence ID" value="NZ_JBHSDK010000013.1"/>
</dbReference>
<feature type="domain" description="ABC transporter" evidence="5">
    <location>
        <begin position="5"/>
        <end position="240"/>
    </location>
</feature>
<organism evidence="6 7">
    <name type="scientific">Salininema proteolyticum</name>
    <dbReference type="NCBI Taxonomy" id="1607685"/>
    <lineage>
        <taxon>Bacteria</taxon>
        <taxon>Bacillati</taxon>
        <taxon>Actinomycetota</taxon>
        <taxon>Actinomycetes</taxon>
        <taxon>Glycomycetales</taxon>
        <taxon>Glycomycetaceae</taxon>
        <taxon>Salininema</taxon>
    </lineage>
</organism>
<feature type="domain" description="ABC transporter" evidence="5">
    <location>
        <begin position="256"/>
        <end position="499"/>
    </location>
</feature>
<dbReference type="PROSITE" id="PS50893">
    <property type="entry name" value="ABC_TRANSPORTER_2"/>
    <property type="match status" value="2"/>
</dbReference>
<dbReference type="GO" id="GO:0005524">
    <property type="term" value="F:ATP binding"/>
    <property type="evidence" value="ECO:0007669"/>
    <property type="project" value="UniProtKB-KW"/>
</dbReference>
<dbReference type="CDD" id="cd03215">
    <property type="entry name" value="ABC_Carb_Monos_II"/>
    <property type="match status" value="1"/>
</dbReference>
<evidence type="ECO:0000313" key="6">
    <source>
        <dbReference type="EMBL" id="MFC4335511.1"/>
    </source>
</evidence>
<dbReference type="Pfam" id="PF00005">
    <property type="entry name" value="ABC_tran"/>
    <property type="match status" value="2"/>
</dbReference>
<dbReference type="InterPro" id="IPR050107">
    <property type="entry name" value="ABC_carbohydrate_import_ATPase"/>
</dbReference>
<evidence type="ECO:0000259" key="5">
    <source>
        <dbReference type="PROSITE" id="PS50893"/>
    </source>
</evidence>
<gene>
    <name evidence="6" type="ORF">ACFPET_09900</name>
</gene>
<dbReference type="InterPro" id="IPR027417">
    <property type="entry name" value="P-loop_NTPase"/>
</dbReference>
<dbReference type="PANTHER" id="PTHR43790">
    <property type="entry name" value="CARBOHYDRATE TRANSPORT ATP-BINDING PROTEIN MG119-RELATED"/>
    <property type="match status" value="1"/>
</dbReference>
<evidence type="ECO:0000256" key="3">
    <source>
        <dbReference type="ARBA" id="ARBA00022741"/>
    </source>
</evidence>